<dbReference type="Proteomes" id="UP000188836">
    <property type="component" value="Unassembled WGS sequence"/>
</dbReference>
<dbReference type="STRING" id="1538463.B0T36_13375"/>
<keyword evidence="2" id="KW-1185">Reference proteome</keyword>
<name>A0A1V2TFR5_9NOCA</name>
<dbReference type="EMBL" id="MUMY01000010">
    <property type="protein sequence ID" value="ONM48288.1"/>
    <property type="molecule type" value="Genomic_DNA"/>
</dbReference>
<comment type="caution">
    <text evidence="1">The sequence shown here is derived from an EMBL/GenBank/DDBJ whole genome shotgun (WGS) entry which is preliminary data.</text>
</comment>
<proteinExistence type="predicted"/>
<accession>A0A1V2TFR5</accession>
<protein>
    <submittedName>
        <fullName evidence="1">Uncharacterized protein</fullName>
    </submittedName>
</protein>
<dbReference type="AlphaFoldDB" id="A0A1V2TFR5"/>
<evidence type="ECO:0000313" key="1">
    <source>
        <dbReference type="EMBL" id="ONM48288.1"/>
    </source>
</evidence>
<sequence>MLLPVVRTTEIVRVNCARQRVLPGIRPRRLQMRFDGCTVGMRVSLPCRGAVVGLRDPPV</sequence>
<evidence type="ECO:0000313" key="2">
    <source>
        <dbReference type="Proteomes" id="UP000188836"/>
    </source>
</evidence>
<organism evidence="1 2">
    <name type="scientific">Nocardia donostiensis</name>
    <dbReference type="NCBI Taxonomy" id="1538463"/>
    <lineage>
        <taxon>Bacteria</taxon>
        <taxon>Bacillati</taxon>
        <taxon>Actinomycetota</taxon>
        <taxon>Actinomycetes</taxon>
        <taxon>Mycobacteriales</taxon>
        <taxon>Nocardiaceae</taxon>
        <taxon>Nocardia</taxon>
    </lineage>
</organism>
<gene>
    <name evidence="1" type="ORF">B0T46_12960</name>
</gene>
<reference evidence="1 2" key="1">
    <citation type="journal article" date="2016" name="Antonie Van Leeuwenhoek">
        <title>Nocardia donostiensis sp. nov., isolated from human respiratory specimens.</title>
        <authorList>
            <person name="Ercibengoa M."/>
            <person name="Bell M."/>
            <person name="Marimon J.M."/>
            <person name="Humrighouse B."/>
            <person name="Klenk H.P."/>
            <person name="Potter G."/>
            <person name="Perez-Trallero E."/>
        </authorList>
    </citation>
    <scope>NUCLEOTIDE SEQUENCE [LARGE SCALE GENOMIC DNA]</scope>
    <source>
        <strain evidence="1 2">X1655</strain>
    </source>
</reference>